<dbReference type="Proteomes" id="UP000178227">
    <property type="component" value="Unassembled WGS sequence"/>
</dbReference>
<evidence type="ECO:0000313" key="1">
    <source>
        <dbReference type="EMBL" id="OGN23132.1"/>
    </source>
</evidence>
<accession>A0A1F8GCP0</accession>
<dbReference type="EMBL" id="MGKI01000004">
    <property type="protein sequence ID" value="OGN23132.1"/>
    <property type="molecule type" value="Genomic_DNA"/>
</dbReference>
<evidence type="ECO:0000313" key="2">
    <source>
        <dbReference type="Proteomes" id="UP000178227"/>
    </source>
</evidence>
<name>A0A1F8GCP0_9BACT</name>
<sequence>MAKNTVVEVSFGLGNTVRVEVSPAGNVEVSGVRYVNVTHQVQPSPEKSGDAKEVTTFVAPIIGYGMWQVDYIQGVEVTFQPISGSHWASLGLARPSFAAILSPSDESVEVSSIDCYGKEKHILGVMPSRTHVVASQSKDEGVVEM</sequence>
<proteinExistence type="predicted"/>
<comment type="caution">
    <text evidence="1">The sequence shown here is derived from an EMBL/GenBank/DDBJ whole genome shotgun (WGS) entry which is preliminary data.</text>
</comment>
<dbReference type="AlphaFoldDB" id="A0A1F8GCP0"/>
<gene>
    <name evidence="1" type="ORF">A2918_03785</name>
</gene>
<reference evidence="1 2" key="1">
    <citation type="journal article" date="2016" name="Nat. Commun.">
        <title>Thousands of microbial genomes shed light on interconnected biogeochemical processes in an aquifer system.</title>
        <authorList>
            <person name="Anantharaman K."/>
            <person name="Brown C.T."/>
            <person name="Hug L.A."/>
            <person name="Sharon I."/>
            <person name="Castelle C.J."/>
            <person name="Probst A.J."/>
            <person name="Thomas B.C."/>
            <person name="Singh A."/>
            <person name="Wilkins M.J."/>
            <person name="Karaoz U."/>
            <person name="Brodie E.L."/>
            <person name="Williams K.H."/>
            <person name="Hubbard S.S."/>
            <person name="Banfield J.F."/>
        </authorList>
    </citation>
    <scope>NUCLEOTIDE SEQUENCE [LARGE SCALE GENOMIC DNA]</scope>
</reference>
<protein>
    <submittedName>
        <fullName evidence="1">Uncharacterized protein</fullName>
    </submittedName>
</protein>
<organism evidence="1 2">
    <name type="scientific">Candidatus Yanofskybacteria bacterium RIFCSPLOWO2_01_FULL_42_49</name>
    <dbReference type="NCBI Taxonomy" id="1802694"/>
    <lineage>
        <taxon>Bacteria</taxon>
        <taxon>Candidatus Yanofskyibacteriota</taxon>
    </lineage>
</organism>